<protein>
    <submittedName>
        <fullName evidence="1">Uncharacterized protein</fullName>
    </submittedName>
</protein>
<gene>
    <name evidence="1" type="ORF">F7725_024999</name>
</gene>
<name>A0A7J5X9X0_DISMA</name>
<accession>A0A7J5X9X0</accession>
<reference evidence="1 2" key="1">
    <citation type="submission" date="2020-03" db="EMBL/GenBank/DDBJ databases">
        <title>Dissostichus mawsoni Genome sequencing and assembly.</title>
        <authorList>
            <person name="Park H."/>
        </authorList>
    </citation>
    <scope>NUCLEOTIDE SEQUENCE [LARGE SCALE GENOMIC DNA]</scope>
    <source>
        <strain evidence="1">DM0001</strain>
        <tissue evidence="1">Muscle</tissue>
    </source>
</reference>
<organism evidence="1 2">
    <name type="scientific">Dissostichus mawsoni</name>
    <name type="common">Antarctic cod</name>
    <dbReference type="NCBI Taxonomy" id="36200"/>
    <lineage>
        <taxon>Eukaryota</taxon>
        <taxon>Metazoa</taxon>
        <taxon>Chordata</taxon>
        <taxon>Craniata</taxon>
        <taxon>Vertebrata</taxon>
        <taxon>Euteleostomi</taxon>
        <taxon>Actinopterygii</taxon>
        <taxon>Neopterygii</taxon>
        <taxon>Teleostei</taxon>
        <taxon>Neoteleostei</taxon>
        <taxon>Acanthomorphata</taxon>
        <taxon>Eupercaria</taxon>
        <taxon>Perciformes</taxon>
        <taxon>Notothenioidei</taxon>
        <taxon>Nototheniidae</taxon>
        <taxon>Dissostichus</taxon>
    </lineage>
</organism>
<comment type="caution">
    <text evidence="1">The sequence shown here is derived from an EMBL/GenBank/DDBJ whole genome shotgun (WGS) entry which is preliminary data.</text>
</comment>
<dbReference type="Proteomes" id="UP000518266">
    <property type="component" value="Unassembled WGS sequence"/>
</dbReference>
<evidence type="ECO:0000313" key="1">
    <source>
        <dbReference type="EMBL" id="KAF3833795.1"/>
    </source>
</evidence>
<proteinExistence type="predicted"/>
<dbReference type="AlphaFoldDB" id="A0A7J5X9X0"/>
<evidence type="ECO:0000313" key="2">
    <source>
        <dbReference type="Proteomes" id="UP000518266"/>
    </source>
</evidence>
<dbReference type="EMBL" id="JAAKFY010000026">
    <property type="protein sequence ID" value="KAF3833795.1"/>
    <property type="molecule type" value="Genomic_DNA"/>
</dbReference>
<sequence>MCAQSPHSLCTQEPELLLISPALTAATSLTLEHCCHELGDQTNFTWVTPDWQRADTEQETALVDYY</sequence>
<keyword evidence="2" id="KW-1185">Reference proteome</keyword>